<dbReference type="Proteomes" id="UP000621492">
    <property type="component" value="Unassembled WGS sequence"/>
</dbReference>
<dbReference type="GO" id="GO:0016747">
    <property type="term" value="F:acyltransferase activity, transferring groups other than amino-acyl groups"/>
    <property type="evidence" value="ECO:0007669"/>
    <property type="project" value="InterPro"/>
</dbReference>
<dbReference type="Gene3D" id="3.40.630.30">
    <property type="match status" value="1"/>
</dbReference>
<dbReference type="SUPFAM" id="SSF55729">
    <property type="entry name" value="Acyl-CoA N-acyltransferases (Nat)"/>
    <property type="match status" value="1"/>
</dbReference>
<evidence type="ECO:0000313" key="2">
    <source>
        <dbReference type="EMBL" id="GGB58849.1"/>
    </source>
</evidence>
<evidence type="ECO:0000313" key="3">
    <source>
        <dbReference type="Proteomes" id="UP000621492"/>
    </source>
</evidence>
<proteinExistence type="predicted"/>
<dbReference type="InterPro" id="IPR016181">
    <property type="entry name" value="Acyl_CoA_acyltransferase"/>
</dbReference>
<dbReference type="PANTHER" id="PTHR39173">
    <property type="entry name" value="ACETYLTRANSFERASE"/>
    <property type="match status" value="1"/>
</dbReference>
<dbReference type="AlphaFoldDB" id="A0A9W5U1M5"/>
<dbReference type="PROSITE" id="PS51186">
    <property type="entry name" value="GNAT"/>
    <property type="match status" value="1"/>
</dbReference>
<keyword evidence="3" id="KW-1185">Reference proteome</keyword>
<evidence type="ECO:0000259" key="1">
    <source>
        <dbReference type="PROSITE" id="PS51186"/>
    </source>
</evidence>
<sequence>MRLARPALKWKEEHENYVREWGPARLVPSSFDLAGHETYEEYLKALAIREGGTDRWLPSTNYFLIDDNERIVAMVDIRHDLNEFLRNVGGHIGYSTRPSERKKGYATLILAEALKKCKELGIDRVLVTCDEDNIGSAKVVIRNGGIEDESFADTDGTVKRRFWIDNKS</sequence>
<gene>
    <name evidence="2" type="ORF">GCM10011409_40420</name>
</gene>
<comment type="caution">
    <text evidence="2">The sequence shown here is derived from an EMBL/GenBank/DDBJ whole genome shotgun (WGS) entry which is preliminary data.</text>
</comment>
<name>A0A9W5U1M5_9BACI</name>
<reference evidence="2" key="2">
    <citation type="submission" date="2020-09" db="EMBL/GenBank/DDBJ databases">
        <authorList>
            <person name="Sun Q."/>
            <person name="Zhou Y."/>
        </authorList>
    </citation>
    <scope>NUCLEOTIDE SEQUENCE</scope>
    <source>
        <strain evidence="2">CGMCC 1.15454</strain>
    </source>
</reference>
<dbReference type="RefSeq" id="WP_188725773.1">
    <property type="nucleotide sequence ID" value="NZ_BMJD01000051.1"/>
</dbReference>
<dbReference type="InterPro" id="IPR000182">
    <property type="entry name" value="GNAT_dom"/>
</dbReference>
<feature type="domain" description="N-acetyltransferase" evidence="1">
    <location>
        <begin position="1"/>
        <end position="165"/>
    </location>
</feature>
<dbReference type="EMBL" id="BMJD01000051">
    <property type="protein sequence ID" value="GGB58849.1"/>
    <property type="molecule type" value="Genomic_DNA"/>
</dbReference>
<protein>
    <submittedName>
        <fullName evidence="2">Acetyltransferase</fullName>
    </submittedName>
</protein>
<organism evidence="2 3">
    <name type="scientific">Lentibacillus populi</name>
    <dbReference type="NCBI Taxonomy" id="1827502"/>
    <lineage>
        <taxon>Bacteria</taxon>
        <taxon>Bacillati</taxon>
        <taxon>Bacillota</taxon>
        <taxon>Bacilli</taxon>
        <taxon>Bacillales</taxon>
        <taxon>Bacillaceae</taxon>
        <taxon>Lentibacillus</taxon>
    </lineage>
</organism>
<accession>A0A9W5U1M5</accession>
<reference evidence="2" key="1">
    <citation type="journal article" date="2014" name="Int. J. Syst. Evol. Microbiol.">
        <title>Complete genome sequence of Corynebacterium casei LMG S-19264T (=DSM 44701T), isolated from a smear-ripened cheese.</title>
        <authorList>
            <consortium name="US DOE Joint Genome Institute (JGI-PGF)"/>
            <person name="Walter F."/>
            <person name="Albersmeier A."/>
            <person name="Kalinowski J."/>
            <person name="Ruckert C."/>
        </authorList>
    </citation>
    <scope>NUCLEOTIDE SEQUENCE</scope>
    <source>
        <strain evidence="2">CGMCC 1.15454</strain>
    </source>
</reference>
<dbReference type="Pfam" id="PF00583">
    <property type="entry name" value="Acetyltransf_1"/>
    <property type="match status" value="1"/>
</dbReference>
<dbReference type="PANTHER" id="PTHR39173:SF1">
    <property type="entry name" value="ACETYLTRANSFERASE"/>
    <property type="match status" value="1"/>
</dbReference>